<gene>
    <name evidence="2" type="ORF">J2739_002661</name>
</gene>
<feature type="domain" description="Flagellar hook-length control protein-like C-terminal" evidence="1">
    <location>
        <begin position="360"/>
        <end position="437"/>
    </location>
</feature>
<organism evidence="2 3">
    <name type="scientific">Variovorax soli</name>
    <dbReference type="NCBI Taxonomy" id="376815"/>
    <lineage>
        <taxon>Bacteria</taxon>
        <taxon>Pseudomonadati</taxon>
        <taxon>Pseudomonadota</taxon>
        <taxon>Betaproteobacteria</taxon>
        <taxon>Burkholderiales</taxon>
        <taxon>Comamonadaceae</taxon>
        <taxon>Variovorax</taxon>
    </lineage>
</organism>
<evidence type="ECO:0000313" key="3">
    <source>
        <dbReference type="Proteomes" id="UP001184230"/>
    </source>
</evidence>
<accession>A0ABU1NEK5</accession>
<sequence>MNKLGAPVDNTLLAAKLAPRLALVALQQGQVATDAAAGPVVQISPVVNDVRLPSHLALGRQLPAGLSAPPAPGEAAAAAPGAAQLSAAARVIGALLAELPDAGPVRAALPLWPAAQEAPAGAVLAGALAQAVDRSGLFYESHLIQFATGTRTLAQMAQEPQARWAPSMPARGDAAAPVTGVDAAARLAHEAAPAAGAAATVRTMPAPSLPMAADAPAGSAADRREAVASWPPQDPRGAVMQEAMPSFSGSADAVPALDAERVRTAYRAGEAASITAPFKAMSEQPAETLAARHGRAAVGLGPFAAPSAGAGEVIHPQTATVVHQQLDLLATAIFRWTGQAWPAVAMDWSIQEEGAREGDDAQEQAPRRWTTTLSLELPRMGAVELRLSLAGGVVQGRFVASQAMAASRMRSHGSALEQRFEAAGLRLQGLQIRERSSAATKPEAGR</sequence>
<protein>
    <recommendedName>
        <fullName evidence="1">Flagellar hook-length control protein-like C-terminal domain-containing protein</fullName>
    </recommendedName>
</protein>
<dbReference type="InterPro" id="IPR021136">
    <property type="entry name" value="Flagellar_hook_control-like_C"/>
</dbReference>
<keyword evidence="3" id="KW-1185">Reference proteome</keyword>
<evidence type="ECO:0000259" key="1">
    <source>
        <dbReference type="Pfam" id="PF02120"/>
    </source>
</evidence>
<name>A0ABU1NEK5_9BURK</name>
<evidence type="ECO:0000313" key="2">
    <source>
        <dbReference type="EMBL" id="MDR6536888.1"/>
    </source>
</evidence>
<proteinExistence type="predicted"/>
<dbReference type="RefSeq" id="WP_309902330.1">
    <property type="nucleotide sequence ID" value="NZ_JAVDRF010000005.1"/>
</dbReference>
<dbReference type="Pfam" id="PF02120">
    <property type="entry name" value="Flg_hook"/>
    <property type="match status" value="1"/>
</dbReference>
<dbReference type="InterPro" id="IPR038610">
    <property type="entry name" value="FliK-like_C_sf"/>
</dbReference>
<dbReference type="Proteomes" id="UP001184230">
    <property type="component" value="Unassembled WGS sequence"/>
</dbReference>
<dbReference type="EMBL" id="JAVDRF010000005">
    <property type="protein sequence ID" value="MDR6536888.1"/>
    <property type="molecule type" value="Genomic_DNA"/>
</dbReference>
<dbReference type="Gene3D" id="3.30.750.140">
    <property type="match status" value="1"/>
</dbReference>
<comment type="caution">
    <text evidence="2">The sequence shown here is derived from an EMBL/GenBank/DDBJ whole genome shotgun (WGS) entry which is preliminary data.</text>
</comment>
<reference evidence="2 3" key="1">
    <citation type="submission" date="2023-07" db="EMBL/GenBank/DDBJ databases">
        <title>Sorghum-associated microbial communities from plants grown in Nebraska, USA.</title>
        <authorList>
            <person name="Schachtman D."/>
        </authorList>
    </citation>
    <scope>NUCLEOTIDE SEQUENCE [LARGE SCALE GENOMIC DNA]</scope>
    <source>
        <strain evidence="2 3">DS1781</strain>
    </source>
</reference>